<comment type="caution">
    <text evidence="1">The sequence shown here is derived from an EMBL/GenBank/DDBJ whole genome shotgun (WGS) entry which is preliminary data.</text>
</comment>
<feature type="non-terminal residue" evidence="1">
    <location>
        <position position="14"/>
    </location>
</feature>
<organism evidence="1 2">
    <name type="scientific">Allacma fusca</name>
    <dbReference type="NCBI Taxonomy" id="39272"/>
    <lineage>
        <taxon>Eukaryota</taxon>
        <taxon>Metazoa</taxon>
        <taxon>Ecdysozoa</taxon>
        <taxon>Arthropoda</taxon>
        <taxon>Hexapoda</taxon>
        <taxon>Collembola</taxon>
        <taxon>Symphypleona</taxon>
        <taxon>Sminthuridae</taxon>
        <taxon>Allacma</taxon>
    </lineage>
</organism>
<accession>A0A8J2KAJ1</accession>
<proteinExistence type="predicted"/>
<evidence type="ECO:0000313" key="2">
    <source>
        <dbReference type="Proteomes" id="UP000708208"/>
    </source>
</evidence>
<protein>
    <submittedName>
        <fullName evidence="1">Uncharacterized protein</fullName>
    </submittedName>
</protein>
<sequence>FELELLRKSSYSRE</sequence>
<evidence type="ECO:0000313" key="1">
    <source>
        <dbReference type="EMBL" id="CAG7732643.1"/>
    </source>
</evidence>
<dbReference type="EMBL" id="CAJVCH010235151">
    <property type="protein sequence ID" value="CAG7732643.1"/>
    <property type="molecule type" value="Genomic_DNA"/>
</dbReference>
<dbReference type="Proteomes" id="UP000708208">
    <property type="component" value="Unassembled WGS sequence"/>
</dbReference>
<gene>
    <name evidence="1" type="ORF">AFUS01_LOCUS21143</name>
</gene>
<reference evidence="1" key="1">
    <citation type="submission" date="2021-06" db="EMBL/GenBank/DDBJ databases">
        <authorList>
            <person name="Hodson N. C."/>
            <person name="Mongue J. A."/>
            <person name="Jaron S. K."/>
        </authorList>
    </citation>
    <scope>NUCLEOTIDE SEQUENCE</scope>
</reference>
<name>A0A8J2KAJ1_9HEXA</name>
<keyword evidence="2" id="KW-1185">Reference proteome</keyword>